<organism evidence="1 2">
    <name type="scientific">Paraburkholderia haematera</name>
    <dbReference type="NCBI Taxonomy" id="2793077"/>
    <lineage>
        <taxon>Bacteria</taxon>
        <taxon>Pseudomonadati</taxon>
        <taxon>Pseudomonadota</taxon>
        <taxon>Betaproteobacteria</taxon>
        <taxon>Burkholderiales</taxon>
        <taxon>Burkholderiaceae</taxon>
        <taxon>Paraburkholderia</taxon>
    </lineage>
</organism>
<reference evidence="1 2" key="1">
    <citation type="submission" date="2021-02" db="EMBL/GenBank/DDBJ databases">
        <authorList>
            <person name="Vanwijnsberghe S."/>
        </authorList>
    </citation>
    <scope>NUCLEOTIDE SEQUENCE [LARGE SCALE GENOMIC DNA]</scope>
    <source>
        <strain evidence="1 2">LMG 31837</strain>
    </source>
</reference>
<gene>
    <name evidence="1" type="ORF">R69888_06016</name>
</gene>
<evidence type="ECO:0000313" key="1">
    <source>
        <dbReference type="EMBL" id="CAE6819141.1"/>
    </source>
</evidence>
<proteinExistence type="predicted"/>
<keyword evidence="2" id="KW-1185">Reference proteome</keyword>
<sequence length="55" mass="6176">MRGSIEAVVCVIEHYGLLNIVYEIKLLELGSPRYERALKALDSSDSKPRVSVKTK</sequence>
<evidence type="ECO:0000313" key="2">
    <source>
        <dbReference type="Proteomes" id="UP000672526"/>
    </source>
</evidence>
<dbReference type="EMBL" id="CAJNBK010000028">
    <property type="protein sequence ID" value="CAE6819141.1"/>
    <property type="molecule type" value="Genomic_DNA"/>
</dbReference>
<protein>
    <submittedName>
        <fullName evidence="1">Uncharacterized protein</fullName>
    </submittedName>
</protein>
<dbReference type="Proteomes" id="UP000672526">
    <property type="component" value="Unassembled WGS sequence"/>
</dbReference>
<comment type="caution">
    <text evidence="1">The sequence shown here is derived from an EMBL/GenBank/DDBJ whole genome shotgun (WGS) entry which is preliminary data.</text>
</comment>
<accession>A0ABN7MNM5</accession>
<name>A0ABN7MNM5_9BURK</name>